<reference evidence="3 4" key="1">
    <citation type="submission" date="2024-05" db="EMBL/GenBank/DDBJ databases">
        <title>Three bacterial strains, DH-69, EH-24, and ECK-19 isolated from coastal sediments.</title>
        <authorList>
            <person name="Ye Y.-Q."/>
            <person name="Du Z.-J."/>
        </authorList>
    </citation>
    <scope>NUCLEOTIDE SEQUENCE [LARGE SCALE GENOMIC DNA]</scope>
    <source>
        <strain evidence="3 4">ECK-19</strain>
    </source>
</reference>
<evidence type="ECO:0008006" key="5">
    <source>
        <dbReference type="Google" id="ProtNLM"/>
    </source>
</evidence>
<dbReference type="Proteomes" id="UP001560685">
    <property type="component" value="Unassembled WGS sequence"/>
</dbReference>
<feature type="signal peptide" evidence="2">
    <location>
        <begin position="1"/>
        <end position="23"/>
    </location>
</feature>
<proteinExistence type="predicted"/>
<feature type="chain" id="PRO_5046987166" description="DUF305 domain-containing protein" evidence="2">
    <location>
        <begin position="24"/>
        <end position="279"/>
    </location>
</feature>
<dbReference type="PROSITE" id="PS51257">
    <property type="entry name" value="PROKAR_LIPOPROTEIN"/>
    <property type="match status" value="1"/>
</dbReference>
<accession>A0ABV3Z5Q1</accession>
<gene>
    <name evidence="3" type="ORF">ABFZ84_11290</name>
</gene>
<keyword evidence="2" id="KW-0732">Signal</keyword>
<name>A0ABV3Z5Q1_9PROT</name>
<evidence type="ECO:0000313" key="3">
    <source>
        <dbReference type="EMBL" id="MEX6634129.1"/>
    </source>
</evidence>
<dbReference type="EMBL" id="JBEHZE010000001">
    <property type="protein sequence ID" value="MEX6634129.1"/>
    <property type="molecule type" value="Genomic_DNA"/>
</dbReference>
<dbReference type="RefSeq" id="WP_369314119.1">
    <property type="nucleotide sequence ID" value="NZ_JBEHZE010000001.1"/>
</dbReference>
<protein>
    <recommendedName>
        <fullName evidence="5">DUF305 domain-containing protein</fullName>
    </recommendedName>
</protein>
<comment type="caution">
    <text evidence="3">The sequence shown here is derived from an EMBL/GenBank/DDBJ whole genome shotgun (WGS) entry which is preliminary data.</text>
</comment>
<organism evidence="3 4">
    <name type="scientific">Hyphococcus lacteus</name>
    <dbReference type="NCBI Taxonomy" id="3143536"/>
    <lineage>
        <taxon>Bacteria</taxon>
        <taxon>Pseudomonadati</taxon>
        <taxon>Pseudomonadota</taxon>
        <taxon>Alphaproteobacteria</taxon>
        <taxon>Parvularculales</taxon>
        <taxon>Parvularculaceae</taxon>
        <taxon>Hyphococcus</taxon>
    </lineage>
</organism>
<evidence type="ECO:0000256" key="2">
    <source>
        <dbReference type="SAM" id="SignalP"/>
    </source>
</evidence>
<sequence length="279" mass="28835">MTRRLKLMTGLSTLAAVSALTLAGCGGEGEGEVDGEQGHDMPAAAGEGETEGGDIAVSDVGESAGGESEGGSVSADPATDDVAYLHLLGLTRGHLIAFHELYNSGAIEMALMHVKHPKSELYTSLAPAFSARKKPGLADELSNLVDASNAGADVEEPYAAVVRGLNAHTPDTSVSNILLAVSEIVRTAADEFDIGVEDDGMISNAHEYQDAYGFLIASREILSGVRTTDINATEAVNLAQEQIDLALSSFESLTVEKTEGSASTLYGAAARIEIAGRGL</sequence>
<keyword evidence="4" id="KW-1185">Reference proteome</keyword>
<feature type="region of interest" description="Disordered" evidence="1">
    <location>
        <begin position="27"/>
        <end position="77"/>
    </location>
</feature>
<evidence type="ECO:0000256" key="1">
    <source>
        <dbReference type="SAM" id="MobiDB-lite"/>
    </source>
</evidence>
<evidence type="ECO:0000313" key="4">
    <source>
        <dbReference type="Proteomes" id="UP001560685"/>
    </source>
</evidence>